<dbReference type="SMART" id="SM00327">
    <property type="entry name" value="VWA"/>
    <property type="match status" value="1"/>
</dbReference>
<dbReference type="InterPro" id="IPR036465">
    <property type="entry name" value="vWFA_dom_sf"/>
</dbReference>
<name>A0A2T4CCB5_TRILO</name>
<keyword evidence="4" id="KW-1185">Reference proteome</keyword>
<dbReference type="Proteomes" id="UP000240760">
    <property type="component" value="Unassembled WGS sequence"/>
</dbReference>
<evidence type="ECO:0000259" key="2">
    <source>
        <dbReference type="PROSITE" id="PS50234"/>
    </source>
</evidence>
<dbReference type="SUPFAM" id="SSF53300">
    <property type="entry name" value="vWA-like"/>
    <property type="match status" value="1"/>
</dbReference>
<evidence type="ECO:0000256" key="1">
    <source>
        <dbReference type="SAM" id="MobiDB-lite"/>
    </source>
</evidence>
<feature type="domain" description="VWFA" evidence="2">
    <location>
        <begin position="87"/>
        <end position="259"/>
    </location>
</feature>
<dbReference type="PANTHER" id="PTHR34706:SF1">
    <property type="entry name" value="VWFA DOMAIN-CONTAINING PROTEIN"/>
    <property type="match status" value="1"/>
</dbReference>
<proteinExistence type="predicted"/>
<feature type="compositionally biased region" description="Basic and acidic residues" evidence="1">
    <location>
        <begin position="8"/>
        <end position="23"/>
    </location>
</feature>
<dbReference type="Pfam" id="PF00092">
    <property type="entry name" value="VWA"/>
    <property type="match status" value="1"/>
</dbReference>
<feature type="region of interest" description="Disordered" evidence="1">
    <location>
        <begin position="1"/>
        <end position="67"/>
    </location>
</feature>
<accession>A0A2T4CCB5</accession>
<dbReference type="PROSITE" id="PS50234">
    <property type="entry name" value="VWFA"/>
    <property type="match status" value="1"/>
</dbReference>
<organism evidence="3 4">
    <name type="scientific">Trichoderma longibrachiatum ATCC 18648</name>
    <dbReference type="NCBI Taxonomy" id="983965"/>
    <lineage>
        <taxon>Eukaryota</taxon>
        <taxon>Fungi</taxon>
        <taxon>Dikarya</taxon>
        <taxon>Ascomycota</taxon>
        <taxon>Pezizomycotina</taxon>
        <taxon>Sordariomycetes</taxon>
        <taxon>Hypocreomycetidae</taxon>
        <taxon>Hypocreales</taxon>
        <taxon>Hypocreaceae</taxon>
        <taxon>Trichoderma</taxon>
    </lineage>
</organism>
<dbReference type="AlphaFoldDB" id="A0A2T4CCB5"/>
<dbReference type="OrthoDB" id="2142040at2759"/>
<dbReference type="PANTHER" id="PTHR34706">
    <property type="entry name" value="SLR1338 PROTEIN"/>
    <property type="match status" value="1"/>
</dbReference>
<gene>
    <name evidence="3" type="ORF">M440DRAFT_1468115</name>
</gene>
<dbReference type="InterPro" id="IPR002035">
    <property type="entry name" value="VWF_A"/>
</dbReference>
<evidence type="ECO:0000313" key="3">
    <source>
        <dbReference type="EMBL" id="PTB79162.1"/>
    </source>
</evidence>
<protein>
    <recommendedName>
        <fullName evidence="2">VWFA domain-containing protein</fullName>
    </recommendedName>
</protein>
<sequence length="309" mass="34268">MKRLFSRSKPEGSRAPERREENRNGSTAGNEKGKSATGSNNPFSDAAAGDDPPAYSQEAPAATRSSSLRLSKITNADSPHAFLAYFDTVFVIDDSGSMTVDNRWSDVQKVLRSITPICTVYDKDGIDVYFLNHRNYAELGPRTDNKAEGGYYNINDAATVDRIFNETIPNGATPTGTRLDEILQPYIRSLEEAKRTGEQVKPVNIIVITDGEATVDPEDIIVRHARRLDQLGAPSHQVGIQFFQVGNSSRAKEWLQELDDQLKRHGIRDMVDTVTWGGFAGRLFKRLSPDTILKTVLGGVVRRLDRKTV</sequence>
<dbReference type="Gene3D" id="3.40.50.410">
    <property type="entry name" value="von Willebrand factor, type A domain"/>
    <property type="match status" value="1"/>
</dbReference>
<dbReference type="STRING" id="983965.A0A2T4CCB5"/>
<dbReference type="EMBL" id="KZ679128">
    <property type="protein sequence ID" value="PTB79162.1"/>
    <property type="molecule type" value="Genomic_DNA"/>
</dbReference>
<evidence type="ECO:0000313" key="4">
    <source>
        <dbReference type="Proteomes" id="UP000240760"/>
    </source>
</evidence>
<reference evidence="3 4" key="1">
    <citation type="submission" date="2016-07" db="EMBL/GenBank/DDBJ databases">
        <title>Multiple horizontal gene transfer events from other fungi enriched the ability of initially mycotrophic Trichoderma (Ascomycota) to feed on dead plant biomass.</title>
        <authorList>
            <consortium name="DOE Joint Genome Institute"/>
            <person name="Aerts A."/>
            <person name="Atanasova L."/>
            <person name="Chenthamara K."/>
            <person name="Zhang J."/>
            <person name="Grujic M."/>
            <person name="Henrissat B."/>
            <person name="Kuo A."/>
            <person name="Salamov A."/>
            <person name="Lipzen A."/>
            <person name="Labutti K."/>
            <person name="Barry K."/>
            <person name="Miao Y."/>
            <person name="Rahimi M.J."/>
            <person name="Shen Q."/>
            <person name="Grigoriev I.V."/>
            <person name="Kubicek C.P."/>
            <person name="Druzhinina I.S."/>
        </authorList>
    </citation>
    <scope>NUCLEOTIDE SEQUENCE [LARGE SCALE GENOMIC DNA]</scope>
    <source>
        <strain evidence="3 4">ATCC 18648</strain>
    </source>
</reference>